<dbReference type="WBParaSite" id="PSAMB.scaffold3174size27405.g20769.t1">
    <property type="protein sequence ID" value="PSAMB.scaffold3174size27405.g20769.t1"/>
    <property type="gene ID" value="PSAMB.scaffold3174size27405.g20769"/>
</dbReference>
<dbReference type="PANTHER" id="PTHR34721:SF3">
    <property type="entry name" value="ACTIVIN_RECP DOMAIN-CONTAINING PROTEIN-RELATED"/>
    <property type="match status" value="1"/>
</dbReference>
<protein>
    <submittedName>
        <fullName evidence="3">Uncharacterized protein</fullName>
    </submittedName>
</protein>
<accession>A0A914W3U0</accession>
<reference evidence="3" key="1">
    <citation type="submission" date="2022-11" db="UniProtKB">
        <authorList>
            <consortium name="WormBaseParasite"/>
        </authorList>
    </citation>
    <scope>IDENTIFICATION</scope>
</reference>
<keyword evidence="2" id="KW-1185">Reference proteome</keyword>
<dbReference type="PANTHER" id="PTHR34721">
    <property type="entry name" value="PROTEIN CBG09734"/>
    <property type="match status" value="1"/>
</dbReference>
<proteinExistence type="predicted"/>
<evidence type="ECO:0000313" key="3">
    <source>
        <dbReference type="WBParaSite" id="PSAMB.scaffold3174size27405.g20769.t1"/>
    </source>
</evidence>
<name>A0A914W3U0_9BILA</name>
<organism evidence="2 3">
    <name type="scientific">Plectus sambesii</name>
    <dbReference type="NCBI Taxonomy" id="2011161"/>
    <lineage>
        <taxon>Eukaryota</taxon>
        <taxon>Metazoa</taxon>
        <taxon>Ecdysozoa</taxon>
        <taxon>Nematoda</taxon>
        <taxon>Chromadorea</taxon>
        <taxon>Plectida</taxon>
        <taxon>Plectina</taxon>
        <taxon>Plectoidea</taxon>
        <taxon>Plectidae</taxon>
        <taxon>Plectus</taxon>
    </lineage>
</organism>
<evidence type="ECO:0000313" key="2">
    <source>
        <dbReference type="Proteomes" id="UP000887566"/>
    </source>
</evidence>
<sequence length="283" mass="30150">MTARLLWFVVLLVTIATYTMAFQCYQSENVTTTEITCQSGWCLTAIALSGEAFYDCDANAACADIGNECVDNKVVHDQGLKSICCCNSDLCNNGTTAFQCYQGPNGSTTEVTCQSGWCLTGMLISGEVHYDCDSNDACASVGNGCYNNQSVLDNGYKSICCCNSDLCNKGSIAFQCYSGVNESTTEVSCQSSWCATVITLSGEVHYACDSGSDCASVGNGCHSDQTILDAGFKSVCCCNMNLCNEGLFLALFGIPQLQFVKEATQTPPPGSLCQDIQQFNFGP</sequence>
<evidence type="ECO:0000256" key="1">
    <source>
        <dbReference type="SAM" id="SignalP"/>
    </source>
</evidence>
<keyword evidence="1" id="KW-0732">Signal</keyword>
<feature type="signal peptide" evidence="1">
    <location>
        <begin position="1"/>
        <end position="21"/>
    </location>
</feature>
<dbReference type="Proteomes" id="UP000887566">
    <property type="component" value="Unplaced"/>
</dbReference>
<dbReference type="AlphaFoldDB" id="A0A914W3U0"/>
<feature type="chain" id="PRO_5037701770" evidence="1">
    <location>
        <begin position="22"/>
        <end position="283"/>
    </location>
</feature>